<dbReference type="GO" id="GO:0005524">
    <property type="term" value="F:ATP binding"/>
    <property type="evidence" value="ECO:0007669"/>
    <property type="project" value="UniProtKB-KW"/>
</dbReference>
<accession>A0A382JR89</accession>
<dbReference type="GO" id="GO:0004321">
    <property type="term" value="F:fatty-acyl-CoA synthase activity"/>
    <property type="evidence" value="ECO:0007669"/>
    <property type="project" value="TreeGrafter"/>
</dbReference>
<feature type="domain" description="AMP-dependent synthetase/ligase" evidence="5">
    <location>
        <begin position="39"/>
        <end position="294"/>
    </location>
</feature>
<gene>
    <name evidence="6" type="ORF">METZ01_LOCUS265975</name>
</gene>
<dbReference type="InterPro" id="IPR000873">
    <property type="entry name" value="AMP-dep_synth/lig_dom"/>
</dbReference>
<feature type="non-terminal residue" evidence="6">
    <location>
        <position position="294"/>
    </location>
</feature>
<reference evidence="6" key="1">
    <citation type="submission" date="2018-05" db="EMBL/GenBank/DDBJ databases">
        <authorList>
            <person name="Lanie J.A."/>
            <person name="Ng W.-L."/>
            <person name="Kazmierczak K.M."/>
            <person name="Andrzejewski T.M."/>
            <person name="Davidsen T.M."/>
            <person name="Wayne K.J."/>
            <person name="Tettelin H."/>
            <person name="Glass J.I."/>
            <person name="Rusch D."/>
            <person name="Podicherti R."/>
            <person name="Tsui H.-C.T."/>
            <person name="Winkler M.E."/>
        </authorList>
    </citation>
    <scope>NUCLEOTIDE SEQUENCE</scope>
</reference>
<dbReference type="PANTHER" id="PTHR43605">
    <property type="entry name" value="ACYL-COENZYME A SYNTHETASE"/>
    <property type="match status" value="1"/>
</dbReference>
<dbReference type="GO" id="GO:0006637">
    <property type="term" value="P:acyl-CoA metabolic process"/>
    <property type="evidence" value="ECO:0007669"/>
    <property type="project" value="TreeGrafter"/>
</dbReference>
<evidence type="ECO:0000256" key="2">
    <source>
        <dbReference type="ARBA" id="ARBA00022598"/>
    </source>
</evidence>
<name>A0A382JR89_9ZZZZ</name>
<dbReference type="SUPFAM" id="SSF56801">
    <property type="entry name" value="Acetyl-CoA synthetase-like"/>
    <property type="match status" value="1"/>
</dbReference>
<keyword evidence="4" id="KW-0067">ATP-binding</keyword>
<organism evidence="6">
    <name type="scientific">marine metagenome</name>
    <dbReference type="NCBI Taxonomy" id="408172"/>
    <lineage>
        <taxon>unclassified sequences</taxon>
        <taxon>metagenomes</taxon>
        <taxon>ecological metagenomes</taxon>
    </lineage>
</organism>
<evidence type="ECO:0000256" key="4">
    <source>
        <dbReference type="ARBA" id="ARBA00022840"/>
    </source>
</evidence>
<evidence type="ECO:0000256" key="1">
    <source>
        <dbReference type="ARBA" id="ARBA00006432"/>
    </source>
</evidence>
<evidence type="ECO:0000256" key="3">
    <source>
        <dbReference type="ARBA" id="ARBA00022741"/>
    </source>
</evidence>
<dbReference type="Gene3D" id="3.40.50.12780">
    <property type="entry name" value="N-terminal domain of ligase-like"/>
    <property type="match status" value="1"/>
</dbReference>
<sequence length="294" mass="32217">MTVFDLRPVLDQLSAPGNFEISVPEYFNFGVDVIDARAAEGDKTAYIWVDRSGGVVEHHSFSDLSQASNRFANVLHQVGARKGDCAVVIMPRIPAWYEVVIGCIKAGVVAMPGTNLLTAKDIEYRINKSNATVVVVSMEHVSKIETIKDRCPTLAHLILVGGEQDHWISYDKACAEAGVQADPGAVVHSRSDEMMMAYFTSGTTSLPKMVPRDHGYALGHVVTGKYWMDLTENDVHWTLSDTGWAKAAWGMLFPQWLFGTAVVLYDGDAKFDADIHLRLIGQLGVTTFCAPPTV</sequence>
<protein>
    <recommendedName>
        <fullName evidence="5">AMP-dependent synthetase/ligase domain-containing protein</fullName>
    </recommendedName>
</protein>
<proteinExistence type="inferred from homology"/>
<dbReference type="Pfam" id="PF00501">
    <property type="entry name" value="AMP-binding"/>
    <property type="match status" value="1"/>
</dbReference>
<dbReference type="EMBL" id="UINC01075185">
    <property type="protein sequence ID" value="SVC13121.1"/>
    <property type="molecule type" value="Genomic_DNA"/>
</dbReference>
<dbReference type="AlphaFoldDB" id="A0A382JR89"/>
<keyword evidence="3" id="KW-0547">Nucleotide-binding</keyword>
<dbReference type="InterPro" id="IPR042099">
    <property type="entry name" value="ANL_N_sf"/>
</dbReference>
<comment type="similarity">
    <text evidence="1">Belongs to the ATP-dependent AMP-binding enzyme family.</text>
</comment>
<dbReference type="PANTHER" id="PTHR43605:SF10">
    <property type="entry name" value="ACYL-COA SYNTHETASE MEDIUM CHAIN FAMILY MEMBER 3"/>
    <property type="match status" value="1"/>
</dbReference>
<dbReference type="GO" id="GO:0006633">
    <property type="term" value="P:fatty acid biosynthetic process"/>
    <property type="evidence" value="ECO:0007669"/>
    <property type="project" value="TreeGrafter"/>
</dbReference>
<dbReference type="GO" id="GO:0015645">
    <property type="term" value="F:fatty acid ligase activity"/>
    <property type="evidence" value="ECO:0007669"/>
    <property type="project" value="TreeGrafter"/>
</dbReference>
<evidence type="ECO:0000259" key="5">
    <source>
        <dbReference type="Pfam" id="PF00501"/>
    </source>
</evidence>
<evidence type="ECO:0000313" key="6">
    <source>
        <dbReference type="EMBL" id="SVC13121.1"/>
    </source>
</evidence>
<dbReference type="InterPro" id="IPR051087">
    <property type="entry name" value="Mitochondrial_ACSM"/>
</dbReference>
<keyword evidence="2" id="KW-0436">Ligase</keyword>